<keyword evidence="3" id="KW-0805">Transcription regulation</keyword>
<evidence type="ECO:0000259" key="8">
    <source>
        <dbReference type="PROSITE" id="PS50048"/>
    </source>
</evidence>
<protein>
    <submittedName>
        <fullName evidence="9">Putative zn2 cys6 dna-binding protein</fullName>
    </submittedName>
</protein>
<dbReference type="PROSITE" id="PS50048">
    <property type="entry name" value="ZN2_CY6_FUNGAL_2"/>
    <property type="match status" value="1"/>
</dbReference>
<dbReference type="CDD" id="cd00067">
    <property type="entry name" value="GAL4"/>
    <property type="match status" value="1"/>
</dbReference>
<proteinExistence type="predicted"/>
<dbReference type="GO" id="GO:0003677">
    <property type="term" value="F:DNA binding"/>
    <property type="evidence" value="ECO:0007669"/>
    <property type="project" value="UniProtKB-KW"/>
</dbReference>
<sequence length="682" mass="77099">MASLSESQCSDDALTNRRRVRHSKVKTGCITCRIRRVKCDEAKPKCLRCHKYGAECGGYPPQRSKKSVDHIKTLRQNRILVPKIQYGDRYLLMPTISLYEGELERNYFNIFINQIAKDIFPYFNCDDWSRIIGQACVNHPGIRHTAIAIGALGKTYEIARSSNSAKTGERNVMNIEKVLGSAVRLQETSSEKFEIQANAHHRQALEHYDKAIRCMRKDVEYGNQDIRTSLIICMVIICFEAIHGNYKGAAAQLQTGLAMIQDFQSQAQRKERHPQGFSSPCPDIVEDFLVQSFGRMEIQSMSVFDPRPVEIHHMLKNEGKEVIAAMPNPLQSIEQARNYLDLVTRRVMHFNGCIHVPRATPTGSASMSSTRPILLLLPTNNNGDHNPIPWIELKVPPSRAQSTHSSQQLQREKNDLLAELVAWTDASNEILLSAIKGNHQDAISALTLRIAAMSTKISLLSAFFTNESAYDTLFPQFRRIVQYASQIFDLQNHKEFLNRDSLPCSSTPKLNFSFELALIPALYTVVIKCRHRPTRYKALALLRSYPHREGVWDSVACSGLGAWVIALEEEGARQFHLAAHAIMSPSPSILSSNLSTTSPTNQSSNSSSPASPSHVTSFNSYYNIRSNDQQINTLNYSDIPEEVRVRKAKMRFDLLKRTANLFCLQMDISTEKYVEKTGTFKW</sequence>
<keyword evidence="6" id="KW-0539">Nucleus</keyword>
<evidence type="ECO:0000313" key="9">
    <source>
        <dbReference type="EMBL" id="RKF56894.1"/>
    </source>
</evidence>
<dbReference type="InterPro" id="IPR001138">
    <property type="entry name" value="Zn2Cys6_DnaBD"/>
</dbReference>
<comment type="caution">
    <text evidence="9">The sequence shown here is derived from an EMBL/GenBank/DDBJ whole genome shotgun (WGS) entry which is preliminary data.</text>
</comment>
<dbReference type="PROSITE" id="PS00463">
    <property type="entry name" value="ZN2_CY6_FUNGAL_1"/>
    <property type="match status" value="1"/>
</dbReference>
<evidence type="ECO:0000256" key="4">
    <source>
        <dbReference type="ARBA" id="ARBA00023125"/>
    </source>
</evidence>
<accession>A0A420HHD7</accession>
<dbReference type="AlphaFoldDB" id="A0A420HHD7"/>
<keyword evidence="5" id="KW-0804">Transcription</keyword>
<reference evidence="9 10" key="1">
    <citation type="journal article" date="2018" name="BMC Genomics">
        <title>Comparative genome analyses reveal sequence features reflecting distinct modes of host-adaptation between dicot and monocot powdery mildew.</title>
        <authorList>
            <person name="Wu Y."/>
            <person name="Ma X."/>
            <person name="Pan Z."/>
            <person name="Kale S.D."/>
            <person name="Song Y."/>
            <person name="King H."/>
            <person name="Zhang Q."/>
            <person name="Presley C."/>
            <person name="Deng X."/>
            <person name="Wei C.I."/>
            <person name="Xiao S."/>
        </authorList>
    </citation>
    <scope>NUCLEOTIDE SEQUENCE [LARGE SCALE GENOMIC DNA]</scope>
    <source>
        <strain evidence="9">UCSC1</strain>
    </source>
</reference>
<feature type="domain" description="Zn(2)-C6 fungal-type" evidence="8">
    <location>
        <begin position="28"/>
        <end position="56"/>
    </location>
</feature>
<dbReference type="InterPro" id="IPR052360">
    <property type="entry name" value="Transcr_Regulatory_Proteins"/>
</dbReference>
<evidence type="ECO:0000256" key="7">
    <source>
        <dbReference type="SAM" id="MobiDB-lite"/>
    </source>
</evidence>
<feature type="region of interest" description="Disordered" evidence="7">
    <location>
        <begin position="592"/>
        <end position="614"/>
    </location>
</feature>
<evidence type="ECO:0000256" key="3">
    <source>
        <dbReference type="ARBA" id="ARBA00023015"/>
    </source>
</evidence>
<dbReference type="SMART" id="SM00066">
    <property type="entry name" value="GAL4"/>
    <property type="match status" value="1"/>
</dbReference>
<evidence type="ECO:0000313" key="10">
    <source>
        <dbReference type="Proteomes" id="UP000285405"/>
    </source>
</evidence>
<dbReference type="GO" id="GO:0000981">
    <property type="term" value="F:DNA-binding transcription factor activity, RNA polymerase II-specific"/>
    <property type="evidence" value="ECO:0007669"/>
    <property type="project" value="InterPro"/>
</dbReference>
<evidence type="ECO:0000256" key="6">
    <source>
        <dbReference type="ARBA" id="ARBA00023242"/>
    </source>
</evidence>
<dbReference type="GO" id="GO:0008270">
    <property type="term" value="F:zinc ion binding"/>
    <property type="evidence" value="ECO:0007669"/>
    <property type="project" value="InterPro"/>
</dbReference>
<evidence type="ECO:0000256" key="2">
    <source>
        <dbReference type="ARBA" id="ARBA00022833"/>
    </source>
</evidence>
<evidence type="ECO:0000256" key="5">
    <source>
        <dbReference type="ARBA" id="ARBA00023163"/>
    </source>
</evidence>
<dbReference type="OrthoDB" id="2593732at2759"/>
<name>A0A420HHD7_9PEZI</name>
<organism evidence="9 10">
    <name type="scientific">Golovinomyces cichoracearum</name>
    <dbReference type="NCBI Taxonomy" id="62708"/>
    <lineage>
        <taxon>Eukaryota</taxon>
        <taxon>Fungi</taxon>
        <taxon>Dikarya</taxon>
        <taxon>Ascomycota</taxon>
        <taxon>Pezizomycotina</taxon>
        <taxon>Leotiomycetes</taxon>
        <taxon>Erysiphales</taxon>
        <taxon>Erysiphaceae</taxon>
        <taxon>Golovinomyces</taxon>
    </lineage>
</organism>
<keyword evidence="1" id="KW-0479">Metal-binding</keyword>
<dbReference type="Pfam" id="PF00172">
    <property type="entry name" value="Zn_clus"/>
    <property type="match status" value="1"/>
</dbReference>
<dbReference type="EMBL" id="MCBR01019342">
    <property type="protein sequence ID" value="RKF56894.1"/>
    <property type="molecule type" value="Genomic_DNA"/>
</dbReference>
<dbReference type="PANTHER" id="PTHR36206">
    <property type="entry name" value="ASPERCRYPTIN BIOSYNTHESIS CLUSTER-SPECIFIC TRANSCRIPTION REGULATOR ATNN-RELATED"/>
    <property type="match status" value="1"/>
</dbReference>
<keyword evidence="2" id="KW-0862">Zinc</keyword>
<dbReference type="PANTHER" id="PTHR36206:SF4">
    <property type="entry name" value="HYPOTHETICAL CONSERVED PROTEIN (EUROFUNG)-RELATED"/>
    <property type="match status" value="1"/>
</dbReference>
<dbReference type="InterPro" id="IPR036864">
    <property type="entry name" value="Zn2-C6_fun-type_DNA-bd_sf"/>
</dbReference>
<dbReference type="Gene3D" id="4.10.240.10">
    <property type="entry name" value="Zn(2)-C6 fungal-type DNA-binding domain"/>
    <property type="match status" value="1"/>
</dbReference>
<dbReference type="SUPFAM" id="SSF57701">
    <property type="entry name" value="Zn2/Cys6 DNA-binding domain"/>
    <property type="match status" value="1"/>
</dbReference>
<gene>
    <name evidence="9" type="ORF">GcC1_193008</name>
</gene>
<feature type="compositionally biased region" description="Low complexity" evidence="7">
    <location>
        <begin position="592"/>
        <end position="613"/>
    </location>
</feature>
<keyword evidence="4 9" id="KW-0238">DNA-binding</keyword>
<evidence type="ECO:0000256" key="1">
    <source>
        <dbReference type="ARBA" id="ARBA00022723"/>
    </source>
</evidence>
<dbReference type="Proteomes" id="UP000285405">
    <property type="component" value="Unassembled WGS sequence"/>
</dbReference>